<proteinExistence type="predicted"/>
<sequence length="86" mass="9025">MADEKLTVTLEGKAASKLAALAAESGHSPAVYAALMIEDYFEREMAEIGALKAAVKSADAGNLVPHEEVVARGRAIIEASKRKKAS</sequence>
<dbReference type="Proteomes" id="UP001155220">
    <property type="component" value="Unassembled WGS sequence"/>
</dbReference>
<evidence type="ECO:0008006" key="3">
    <source>
        <dbReference type="Google" id="ProtNLM"/>
    </source>
</evidence>
<name>A0A9X2H8V3_9HYPH</name>
<organism evidence="1 2">
    <name type="scientific">Aurantimonas marianensis</name>
    <dbReference type="NCBI Taxonomy" id="2920428"/>
    <lineage>
        <taxon>Bacteria</taxon>
        <taxon>Pseudomonadati</taxon>
        <taxon>Pseudomonadota</taxon>
        <taxon>Alphaproteobacteria</taxon>
        <taxon>Hyphomicrobiales</taxon>
        <taxon>Aurantimonadaceae</taxon>
        <taxon>Aurantimonas</taxon>
    </lineage>
</organism>
<reference evidence="1" key="1">
    <citation type="submission" date="2022-03" db="EMBL/GenBank/DDBJ databases">
        <title>Aurantimonas Liuensis sp. Nov., isolated from the hadal seawater of the Mariana Trench.</title>
        <authorList>
            <person name="Liu R."/>
        </authorList>
    </citation>
    <scope>NUCLEOTIDE SEQUENCE</scope>
    <source>
        <strain evidence="1">LRZ36</strain>
    </source>
</reference>
<evidence type="ECO:0000313" key="2">
    <source>
        <dbReference type="Proteomes" id="UP001155220"/>
    </source>
</evidence>
<keyword evidence="2" id="KW-1185">Reference proteome</keyword>
<comment type="caution">
    <text evidence="1">The sequence shown here is derived from an EMBL/GenBank/DDBJ whole genome shotgun (WGS) entry which is preliminary data.</text>
</comment>
<dbReference type="EMBL" id="JALHBS010000009">
    <property type="protein sequence ID" value="MCP3053927.1"/>
    <property type="molecule type" value="Genomic_DNA"/>
</dbReference>
<protein>
    <recommendedName>
        <fullName evidence="3">CopG family transcriptional regulator</fullName>
    </recommendedName>
</protein>
<gene>
    <name evidence="1" type="ORF">MJ956_02040</name>
</gene>
<dbReference type="AlphaFoldDB" id="A0A9X2H8V3"/>
<accession>A0A9X2H8V3</accession>
<dbReference type="RefSeq" id="WP_253962810.1">
    <property type="nucleotide sequence ID" value="NZ_JALHBS010000009.1"/>
</dbReference>
<evidence type="ECO:0000313" key="1">
    <source>
        <dbReference type="EMBL" id="MCP3053927.1"/>
    </source>
</evidence>